<proteinExistence type="predicted"/>
<sequence>MLTRYITRYRGSWQGIPLLLAGLFSVYPALSSQAQLSFEPVSMQAEPQTNSTYRTGFHRWRAGAGQGFQDWATQGIRINSQGQLQLDPQGLVREQDPDPDLVQTLPGEPSSSGPQSGGFYTGGSYWVGAATSPVVATGFDMVGAIASWNARTPRGTWLELLIRAKVQNRWTKWYHGGVWASDPSTLGSHSVRGQRDEDGTMYTDLLVLEDERNGAEAFQIQLRLFTQDPGRSATVDQIAVALSNVPVKPKHLQPGDPSRWGQVLEVPQCSQMVYPDGGEVWCSPTSLAMVLAYWQQDTGPCEPRVRSAVAGVYDWVYGGHGNWVFNVAHAAEQGFAGVVARLESFAQAEEWIAAGVPVIFSFAWAEGDLQGAPIPKSDGHLAVLVGFDAAGDPVVNDPAAKTDAEVRRTYPRAQLESLWLEHSGGTVYLIHPPDWPVPEL</sequence>
<dbReference type="InterPro" id="IPR039563">
    <property type="entry name" value="Peptidase_C39_single_dom"/>
</dbReference>
<dbReference type="Pfam" id="PF13529">
    <property type="entry name" value="Peptidase_C39_2"/>
    <property type="match status" value="1"/>
</dbReference>
<evidence type="ECO:0000313" key="4">
    <source>
        <dbReference type="Proteomes" id="UP000830835"/>
    </source>
</evidence>
<keyword evidence="4" id="KW-1185">Reference proteome</keyword>
<comment type="caution">
    <text evidence="3">The sequence shown here is derived from an EMBL/GenBank/DDBJ whole genome shotgun (WGS) entry which is preliminary data.</text>
</comment>
<name>A0ABT0C8G4_THEVL</name>
<dbReference type="EMBL" id="JAFIRA010000005">
    <property type="protein sequence ID" value="MCJ2542007.1"/>
    <property type="molecule type" value="Genomic_DNA"/>
</dbReference>
<protein>
    <submittedName>
        <fullName evidence="3">Peptidase C39 family protein</fullName>
    </submittedName>
</protein>
<dbReference type="CDD" id="cd02549">
    <property type="entry name" value="Peptidase_C39A"/>
    <property type="match status" value="1"/>
</dbReference>
<reference evidence="3" key="1">
    <citation type="submission" date="2021-02" db="EMBL/GenBank/DDBJ databases">
        <title>The CRISPR/cas machinery reduction and long-range gene transfer in the hot spring cyanobacterium Synechococcus.</title>
        <authorList>
            <person name="Dvorak P."/>
            <person name="Jahodarova E."/>
            <person name="Hasler P."/>
            <person name="Poulickova A."/>
        </authorList>
    </citation>
    <scope>NUCLEOTIDE SEQUENCE</scope>
    <source>
        <strain evidence="3">Rupite</strain>
    </source>
</reference>
<evidence type="ECO:0000259" key="2">
    <source>
        <dbReference type="Pfam" id="PF13529"/>
    </source>
</evidence>
<organism evidence="3 4">
    <name type="scientific">Thermostichus vulcanus str. 'Rupite'</name>
    <dbReference type="NCBI Taxonomy" id="2813851"/>
    <lineage>
        <taxon>Bacteria</taxon>
        <taxon>Bacillati</taxon>
        <taxon>Cyanobacteriota</taxon>
        <taxon>Cyanophyceae</taxon>
        <taxon>Thermostichales</taxon>
        <taxon>Thermostichaceae</taxon>
        <taxon>Thermostichus</taxon>
    </lineage>
</organism>
<accession>A0ABT0C8G4</accession>
<gene>
    <name evidence="3" type="ORF">JX360_03645</name>
</gene>
<dbReference type="Proteomes" id="UP000830835">
    <property type="component" value="Unassembled WGS sequence"/>
</dbReference>
<feature type="domain" description="Peptidase C39-like" evidence="2">
    <location>
        <begin position="264"/>
        <end position="399"/>
    </location>
</feature>
<evidence type="ECO:0000313" key="3">
    <source>
        <dbReference type="EMBL" id="MCJ2542007.1"/>
    </source>
</evidence>
<feature type="region of interest" description="Disordered" evidence="1">
    <location>
        <begin position="90"/>
        <end position="117"/>
    </location>
</feature>
<dbReference type="Gene3D" id="3.90.70.10">
    <property type="entry name" value="Cysteine proteinases"/>
    <property type="match status" value="1"/>
</dbReference>
<dbReference type="InterPro" id="IPR039564">
    <property type="entry name" value="Peptidase_C39-like"/>
</dbReference>
<evidence type="ECO:0000256" key="1">
    <source>
        <dbReference type="SAM" id="MobiDB-lite"/>
    </source>
</evidence>